<dbReference type="Gene3D" id="2.60.40.1120">
    <property type="entry name" value="Carboxypeptidase-like, regulatory domain"/>
    <property type="match status" value="2"/>
</dbReference>
<dbReference type="InterPro" id="IPR008969">
    <property type="entry name" value="CarboxyPept-like_regulatory"/>
</dbReference>
<comment type="catalytic activity">
    <reaction evidence="1">
        <text>Endohydrolysis of (1-&gt;4)-alpha-D-glucosidic linkages in polysaccharides containing three or more (1-&gt;4)-alpha-linked D-glucose units.</text>
        <dbReference type="EC" id="3.2.1.1"/>
    </reaction>
</comment>
<reference evidence="7 8" key="1">
    <citation type="journal article" date="2019" name="Int. J. Syst. Evol. Microbiol.">
        <title>The Global Catalogue of Microorganisms (GCM) 10K type strain sequencing project: providing services to taxonomists for standard genome sequencing and annotation.</title>
        <authorList>
            <consortium name="The Broad Institute Genomics Platform"/>
            <consortium name="The Broad Institute Genome Sequencing Center for Infectious Disease"/>
            <person name="Wu L."/>
            <person name="Ma J."/>
        </authorList>
    </citation>
    <scope>NUCLEOTIDE SEQUENCE [LARGE SCALE GENOMIC DNA]</scope>
    <source>
        <strain evidence="7 8">JCM 3146</strain>
    </source>
</reference>
<evidence type="ECO:0000256" key="2">
    <source>
        <dbReference type="ARBA" id="ARBA00007257"/>
    </source>
</evidence>
<dbReference type="EC" id="3.2.1.1" evidence="3"/>
<dbReference type="SUPFAM" id="SSF49464">
    <property type="entry name" value="Carboxypeptidase regulatory domain-like"/>
    <property type="match status" value="1"/>
</dbReference>
<comment type="caution">
    <text evidence="7">The sequence shown here is derived from an EMBL/GenBank/DDBJ whole genome shotgun (WGS) entry which is preliminary data.</text>
</comment>
<dbReference type="PANTHER" id="PTHR36108">
    <property type="entry name" value="COLOSSIN-B-RELATED"/>
    <property type="match status" value="1"/>
</dbReference>
<evidence type="ECO:0000313" key="7">
    <source>
        <dbReference type="EMBL" id="GAA0353102.1"/>
    </source>
</evidence>
<evidence type="ECO:0000256" key="5">
    <source>
        <dbReference type="ARBA" id="ARBA00022729"/>
    </source>
</evidence>
<dbReference type="Pfam" id="PF13620">
    <property type="entry name" value="CarboxypepD_reg"/>
    <property type="match status" value="3"/>
</dbReference>
<comment type="similarity">
    <text evidence="2">Belongs to the serine-aspartate repeat-containing protein (SDr) family.</text>
</comment>
<evidence type="ECO:0000313" key="8">
    <source>
        <dbReference type="Proteomes" id="UP001501822"/>
    </source>
</evidence>
<dbReference type="SUPFAM" id="SSF49452">
    <property type="entry name" value="Starch-binding domain-like"/>
    <property type="match status" value="1"/>
</dbReference>
<protein>
    <recommendedName>
        <fullName evidence="3">alpha-amylase</fullName>
        <ecNumber evidence="3">3.2.1.1</ecNumber>
    </recommendedName>
    <alternativeName>
        <fullName evidence="6">1,4-alpha-D-glucan glucanohydrolase</fullName>
    </alternativeName>
</protein>
<evidence type="ECO:0000256" key="4">
    <source>
        <dbReference type="ARBA" id="ARBA00022525"/>
    </source>
</evidence>
<proteinExistence type="inferred from homology"/>
<accession>A0ABN0X226</accession>
<organism evidence="7 8">
    <name type="scientific">Actinoallomurus spadix</name>
    <dbReference type="NCBI Taxonomy" id="79912"/>
    <lineage>
        <taxon>Bacteria</taxon>
        <taxon>Bacillati</taxon>
        <taxon>Actinomycetota</taxon>
        <taxon>Actinomycetes</taxon>
        <taxon>Streptosporangiales</taxon>
        <taxon>Thermomonosporaceae</taxon>
        <taxon>Actinoallomurus</taxon>
    </lineage>
</organism>
<sequence>MTENTALSETLTVFGTVQRTEGPPVADAVVTLADMAGRKIGSAYTGMDGEYRLTVQKGGTYLIIASAPGHEPIASLVAVGTGTVRHDMTIAGVGGLIGIVRLSGTRRPVADATITVTDVQGDVVATARSTEGGGFSFISLSEGAYTLVASAPGQRPVAAAVTVRQGTQTRQDLELLARGTLNGEVLLHGRLYDGARVTLMDQAGSIAGTAVSGASGEFSFEDLEPGTYTVVAAGPGPAAVPVHIVGGRPVEADVTLTA</sequence>
<keyword evidence="5" id="KW-0732">Signal</keyword>
<keyword evidence="4" id="KW-0964">Secreted</keyword>
<dbReference type="PANTHER" id="PTHR36108:SF13">
    <property type="entry name" value="COLOSSIN-B-RELATED"/>
    <property type="match status" value="1"/>
</dbReference>
<dbReference type="InterPro" id="IPR013783">
    <property type="entry name" value="Ig-like_fold"/>
</dbReference>
<dbReference type="EMBL" id="BAAABM010000045">
    <property type="protein sequence ID" value="GAA0353102.1"/>
    <property type="molecule type" value="Genomic_DNA"/>
</dbReference>
<evidence type="ECO:0000256" key="1">
    <source>
        <dbReference type="ARBA" id="ARBA00000548"/>
    </source>
</evidence>
<gene>
    <name evidence="7" type="ORF">GCM10010151_48350</name>
</gene>
<name>A0ABN0X226_9ACTN</name>
<evidence type="ECO:0000256" key="3">
    <source>
        <dbReference type="ARBA" id="ARBA00012595"/>
    </source>
</evidence>
<dbReference type="Proteomes" id="UP001501822">
    <property type="component" value="Unassembled WGS sequence"/>
</dbReference>
<keyword evidence="8" id="KW-1185">Reference proteome</keyword>
<dbReference type="RefSeq" id="WP_252807456.1">
    <property type="nucleotide sequence ID" value="NZ_BAAABM010000045.1"/>
</dbReference>
<evidence type="ECO:0000256" key="6">
    <source>
        <dbReference type="ARBA" id="ARBA00030238"/>
    </source>
</evidence>
<dbReference type="SUPFAM" id="SSF117074">
    <property type="entry name" value="Hypothetical protein PA1324"/>
    <property type="match status" value="1"/>
</dbReference>
<dbReference type="InterPro" id="IPR013784">
    <property type="entry name" value="Carb-bd-like_fold"/>
</dbReference>
<dbReference type="Gene3D" id="2.60.40.10">
    <property type="entry name" value="Immunoglobulins"/>
    <property type="match status" value="1"/>
</dbReference>